<name>A0A4Q0XTD0_9BACT</name>
<dbReference type="OrthoDB" id="5343494at2"/>
<reference evidence="1 2" key="1">
    <citation type="submission" date="2017-10" db="EMBL/GenBank/DDBJ databases">
        <title>Genomics of the genus Arcobacter.</title>
        <authorList>
            <person name="Perez-Cataluna A."/>
            <person name="Figueras M.J."/>
        </authorList>
    </citation>
    <scope>NUCLEOTIDE SEQUENCE [LARGE SCALE GENOMIC DNA]</scope>
    <source>
        <strain evidence="1 2">CECT 8987</strain>
    </source>
</reference>
<dbReference type="Pfam" id="PF26128">
    <property type="entry name" value="Gad2"/>
    <property type="match status" value="1"/>
</dbReference>
<organism evidence="1 2">
    <name type="scientific">Candidatus Marinarcus aquaticus</name>
    <dbReference type="NCBI Taxonomy" id="2044504"/>
    <lineage>
        <taxon>Bacteria</taxon>
        <taxon>Pseudomonadati</taxon>
        <taxon>Campylobacterota</taxon>
        <taxon>Epsilonproteobacteria</taxon>
        <taxon>Campylobacterales</taxon>
        <taxon>Arcobacteraceae</taxon>
        <taxon>Candidatus Marinarcus</taxon>
    </lineage>
</organism>
<accession>A0A4Q0XTD0</accession>
<comment type="caution">
    <text evidence="1">The sequence shown here is derived from an EMBL/GenBank/DDBJ whole genome shotgun (WGS) entry which is preliminary data.</text>
</comment>
<dbReference type="Proteomes" id="UP000290657">
    <property type="component" value="Unassembled WGS sequence"/>
</dbReference>
<keyword evidence="2" id="KW-1185">Reference proteome</keyword>
<dbReference type="AlphaFoldDB" id="A0A4Q0XTD0"/>
<sequence length="250" mass="29378">MTYEFWKQHSQTIPYDLLIKFDVRLCNVIAKLDAFFQKLLIKDLEKSQVRFFLAGSCIKADTFRDIDLIFPLFEDKEAINAALDPNYFEYENNSYTYTFENDIIQLVFREKFKEAKLDFLVDGFDFDSTKIAFECVLDTKTKQVEILDCDVREEFIAYIRTKVNSLSKVSVNPFVSLQRAIHFLKRGDDVPYAVFLEICSKIADIKIEQGDKNEKFFDRLQGNEEKLKDIKEAIVSFVEHKKDELEKGEE</sequence>
<proteinExistence type="predicted"/>
<protein>
    <submittedName>
        <fullName evidence="1">Uncharacterized protein</fullName>
    </submittedName>
</protein>
<evidence type="ECO:0000313" key="2">
    <source>
        <dbReference type="Proteomes" id="UP000290657"/>
    </source>
</evidence>
<evidence type="ECO:0000313" key="1">
    <source>
        <dbReference type="EMBL" id="RXJ60656.1"/>
    </source>
</evidence>
<dbReference type="RefSeq" id="WP_128994790.1">
    <property type="nucleotide sequence ID" value="NZ_PDKN01000001.1"/>
</dbReference>
<gene>
    <name evidence="1" type="ORF">CRV04_01195</name>
</gene>
<dbReference type="EMBL" id="PDKN01000001">
    <property type="protein sequence ID" value="RXJ60656.1"/>
    <property type="molecule type" value="Genomic_DNA"/>
</dbReference>